<sequence>MQGSNGQQPFGQGSQNGRYPYTYSGANAASYASGGYEEEQEADNSWDPAADGRATGYGAYPIGGSVWNPEMTAEQWHGRAPVNPGTGFQGWPVPSAGDSASHWWQHGTPNTDYTLPIASRIEPAPPTFYRAPGEYIVCCEKSFLRAP</sequence>
<organism evidence="2">
    <name type="scientific">Kwoniella dejecticola CBS 10117</name>
    <dbReference type="NCBI Taxonomy" id="1296121"/>
    <lineage>
        <taxon>Eukaryota</taxon>
        <taxon>Fungi</taxon>
        <taxon>Dikarya</taxon>
        <taxon>Basidiomycota</taxon>
        <taxon>Agaricomycotina</taxon>
        <taxon>Tremellomycetes</taxon>
        <taxon>Tremellales</taxon>
        <taxon>Cryptococcaceae</taxon>
        <taxon>Kwoniella</taxon>
    </lineage>
</organism>
<feature type="region of interest" description="Disordered" evidence="1">
    <location>
        <begin position="1"/>
        <end position="54"/>
    </location>
</feature>
<evidence type="ECO:0000313" key="2">
    <source>
        <dbReference type="EMBL" id="OBR87783.1"/>
    </source>
</evidence>
<feature type="compositionally biased region" description="Low complexity" evidence="1">
    <location>
        <begin position="23"/>
        <end position="35"/>
    </location>
</feature>
<accession>A0A1A6ACL2</accession>
<feature type="region of interest" description="Disordered" evidence="1">
    <location>
        <begin position="71"/>
        <end position="100"/>
    </location>
</feature>
<feature type="compositionally biased region" description="Polar residues" evidence="1">
    <location>
        <begin position="1"/>
        <end position="17"/>
    </location>
</feature>
<protein>
    <submittedName>
        <fullName evidence="2">Uncharacterized protein</fullName>
    </submittedName>
</protein>
<dbReference type="VEuPathDB" id="FungiDB:I303_01996"/>
<name>A0A1A6ACL2_9TREE</name>
<dbReference type="AlphaFoldDB" id="A0A1A6ACL2"/>
<gene>
    <name evidence="2" type="ORF">I303_01996</name>
</gene>
<reference evidence="2" key="1">
    <citation type="submission" date="2013-07" db="EMBL/GenBank/DDBJ databases">
        <title>The Genome Sequence of Cryptococcus dejecticola CBS10117.</title>
        <authorList>
            <consortium name="The Broad Institute Genome Sequencing Platform"/>
            <person name="Cuomo C."/>
            <person name="Litvintseva A."/>
            <person name="Chen Y."/>
            <person name="Heitman J."/>
            <person name="Sun S."/>
            <person name="Springer D."/>
            <person name="Dromer F."/>
            <person name="Young S.K."/>
            <person name="Zeng Q."/>
            <person name="Gargeya S."/>
            <person name="Fitzgerald M."/>
            <person name="Abouelleil A."/>
            <person name="Alvarado L."/>
            <person name="Berlin A.M."/>
            <person name="Chapman S.B."/>
            <person name="Dewar J."/>
            <person name="Goldberg J."/>
            <person name="Griggs A."/>
            <person name="Gujja S."/>
            <person name="Hansen M."/>
            <person name="Howarth C."/>
            <person name="Imamovic A."/>
            <person name="Larimer J."/>
            <person name="McCowan C."/>
            <person name="Murphy C."/>
            <person name="Pearson M."/>
            <person name="Priest M."/>
            <person name="Roberts A."/>
            <person name="Saif S."/>
            <person name="Shea T."/>
            <person name="Sykes S."/>
            <person name="Wortman J."/>
            <person name="Nusbaum C."/>
            <person name="Birren B."/>
        </authorList>
    </citation>
    <scope>NUCLEOTIDE SEQUENCE [LARGE SCALE GENOMIC DNA]</scope>
    <source>
        <strain evidence="2">CBS 10117</strain>
    </source>
</reference>
<evidence type="ECO:0000256" key="1">
    <source>
        <dbReference type="SAM" id="MobiDB-lite"/>
    </source>
</evidence>
<proteinExistence type="predicted"/>
<dbReference type="EMBL" id="KI894028">
    <property type="protein sequence ID" value="OBR87783.1"/>
    <property type="molecule type" value="Genomic_DNA"/>
</dbReference>